<evidence type="ECO:0000313" key="1">
    <source>
        <dbReference type="EMBL" id="GAH24594.1"/>
    </source>
</evidence>
<dbReference type="EMBL" id="BARU01000758">
    <property type="protein sequence ID" value="GAH24594.1"/>
    <property type="molecule type" value="Genomic_DNA"/>
</dbReference>
<accession>X1F5E4</accession>
<organism evidence="1">
    <name type="scientific">marine sediment metagenome</name>
    <dbReference type="NCBI Taxonomy" id="412755"/>
    <lineage>
        <taxon>unclassified sequences</taxon>
        <taxon>metagenomes</taxon>
        <taxon>ecological metagenomes</taxon>
    </lineage>
</organism>
<sequence>MSLIVKTVDGEVKTRFMNNFVPTEGIVIGEHEIPLEHFCYMAMHFLSGGVFGWGDETPDCVNKSLTALFNFYKRTEDGKWIRKSLEELAKGSEKK</sequence>
<dbReference type="AlphaFoldDB" id="X1F5E4"/>
<comment type="caution">
    <text evidence="1">The sequence shown here is derived from an EMBL/GenBank/DDBJ whole genome shotgun (WGS) entry which is preliminary data.</text>
</comment>
<name>X1F5E4_9ZZZZ</name>
<reference evidence="1" key="1">
    <citation type="journal article" date="2014" name="Front. Microbiol.">
        <title>High frequency of phylogenetically diverse reductive dehalogenase-homologous genes in deep subseafloor sedimentary metagenomes.</title>
        <authorList>
            <person name="Kawai M."/>
            <person name="Futagami T."/>
            <person name="Toyoda A."/>
            <person name="Takaki Y."/>
            <person name="Nishi S."/>
            <person name="Hori S."/>
            <person name="Arai W."/>
            <person name="Tsubouchi T."/>
            <person name="Morono Y."/>
            <person name="Uchiyama I."/>
            <person name="Ito T."/>
            <person name="Fujiyama A."/>
            <person name="Inagaki F."/>
            <person name="Takami H."/>
        </authorList>
    </citation>
    <scope>NUCLEOTIDE SEQUENCE</scope>
    <source>
        <strain evidence="1">Expedition CK06-06</strain>
    </source>
</reference>
<proteinExistence type="predicted"/>
<protein>
    <submittedName>
        <fullName evidence="1">Uncharacterized protein</fullName>
    </submittedName>
</protein>
<gene>
    <name evidence="1" type="ORF">S03H2_02314</name>
</gene>